<feature type="compositionally biased region" description="Low complexity" evidence="1">
    <location>
        <begin position="614"/>
        <end position="623"/>
    </location>
</feature>
<evidence type="ECO:0000313" key="2">
    <source>
        <dbReference type="Ensembl" id="ENSEBUP00000024791.1"/>
    </source>
</evidence>
<dbReference type="AlphaFoldDB" id="A0A8C4R676"/>
<reference evidence="2" key="1">
    <citation type="submission" date="2025-08" db="UniProtKB">
        <authorList>
            <consortium name="Ensembl"/>
        </authorList>
    </citation>
    <scope>IDENTIFICATION</scope>
</reference>
<evidence type="ECO:0000313" key="3">
    <source>
        <dbReference type="Proteomes" id="UP000694388"/>
    </source>
</evidence>
<dbReference type="GeneTree" id="ENSGT00950000182963"/>
<reference evidence="2" key="2">
    <citation type="submission" date="2025-09" db="UniProtKB">
        <authorList>
            <consortium name="Ensembl"/>
        </authorList>
    </citation>
    <scope>IDENTIFICATION</scope>
</reference>
<dbReference type="Proteomes" id="UP000694388">
    <property type="component" value="Unplaced"/>
</dbReference>
<feature type="region of interest" description="Disordered" evidence="1">
    <location>
        <begin position="597"/>
        <end position="627"/>
    </location>
</feature>
<dbReference type="InterPro" id="IPR024845">
    <property type="entry name" value="NHS-like"/>
</dbReference>
<accession>A0A8C4R676</accession>
<sequence length="1120" mass="122155">MGPVVVLQGPLDTVIYFPGTIFVGASRSNAGLAASQSHRGTVVQAKLHPPPLPTCSPKDAPRLEQKKKSNRYHAPWPHHKQMFLPVSRPASMQALEDEAQSNMNTLLRDCDRVHKDSWCSSWCYSQSPLFNRLSSRSLCETQATTLKCCIYSQTSLSSDLEEVEWPRSPAPLSSSLRVAPGSPRTLDKQTNWSGCLPLPTPEQRMREHAESITTDIISIDVSGSNFERQASMRRSLLYTEGTLNRRIKNSRRKTISGVTDKMHHELGTCRSFFISTSLEQKKDLVIPQAAPVKNFPDLGRTVAPSVRRIRAQRGHGIAAQVLRSSTSNEVPVTGPMGMCVTPNKAQPIAQGNILAMAMAGFSRSQTSCDSSRIKFRKGRSASSGATRPRSEEIPVAVVPRTFPEQSSLEPRPLHPALSLPQALHCRPENSWKLPRAETETTADTLESVLSDGSDWEMIELVKSQTNYNGDAEGTWWCWEDSVGEGSSIPDSGSLHSVDMARLSESGQIQTTLGNCGWSNGGGSDVASTCSTLSRSFCLRKTREKPQPPRRTDSLERPESSRCRQIGNSNHNARILNEDSQDHCRPCSDLDINVTLNGWNSTPSTPPSPRVMPFSSQTSKPSSQKPKEIRAMSRTFHFTKHSKPCVPERQSSLVLSETFDSRQLPPPPSELLTPTSCSFSSCNVLESPRPLPPPSAILAPQGTLANLRSTDLNFNSVSTPCPPTPPPKAKSPVWVANAPISTDCSSKCIAGLHKPLGPATFGNIHPQSQFCEDSSSSTTTSNTLLANKELVLDKRASLELPVVKVADLFPPCSTDCLEYSSSPLPPPSPYGNPPLTPLPSLPSPVTMPQQLASTPPLCLSTSPTLPTFLNPTSMSSVTVLEDVANELVLEHQNPNPEEHIENSQQRIVKLETEKQLNQSHLQCTMVPTKPSRLLCPRTCSLNSVPTYSMAVVNGGTSPPTSRQLSGPRRRQNPGNEEFKALLLRKGSRMDTAQRMSAVDILRIGQGDTSPSSTPIGSPERSPSKRYVSEGIAPTSGALTVGGVRLGRSKTPPSAGSSRFNSRSRLHSLPMQAISEGEVCLATYGNRPSSSNQNPIPIKWKQNSWVVLKPKQIRGEHLYTML</sequence>
<keyword evidence="3" id="KW-1185">Reference proteome</keyword>
<dbReference type="PANTHER" id="PTHR23039:SF9">
    <property type="entry name" value="LOW QUALITY PROTEIN: NHS-LIKE PROTEIN 1"/>
    <property type="match status" value="1"/>
</dbReference>
<evidence type="ECO:0008006" key="4">
    <source>
        <dbReference type="Google" id="ProtNLM"/>
    </source>
</evidence>
<protein>
    <recommendedName>
        <fullName evidence="4">NHS-like protein 1</fullName>
    </recommendedName>
</protein>
<feature type="region of interest" description="Disordered" evidence="1">
    <location>
        <begin position="540"/>
        <end position="571"/>
    </location>
</feature>
<feature type="compositionally biased region" description="Polar residues" evidence="1">
    <location>
        <begin position="953"/>
        <end position="963"/>
    </location>
</feature>
<feature type="region of interest" description="Disordered" evidence="1">
    <location>
        <begin position="1001"/>
        <end position="1027"/>
    </location>
</feature>
<name>A0A8C4R676_EPTBU</name>
<dbReference type="Pfam" id="PF15273">
    <property type="entry name" value="NHS"/>
    <property type="match status" value="2"/>
</dbReference>
<evidence type="ECO:0000256" key="1">
    <source>
        <dbReference type="SAM" id="MobiDB-lite"/>
    </source>
</evidence>
<proteinExistence type="predicted"/>
<dbReference type="Ensembl" id="ENSEBUT00000025367.1">
    <property type="protein sequence ID" value="ENSEBUP00000024791.1"/>
    <property type="gene ID" value="ENSEBUG00000015303.1"/>
</dbReference>
<dbReference type="GO" id="GO:0030154">
    <property type="term" value="P:cell differentiation"/>
    <property type="evidence" value="ECO:0007669"/>
    <property type="project" value="TreeGrafter"/>
</dbReference>
<organism evidence="2 3">
    <name type="scientific">Eptatretus burgeri</name>
    <name type="common">Inshore hagfish</name>
    <dbReference type="NCBI Taxonomy" id="7764"/>
    <lineage>
        <taxon>Eukaryota</taxon>
        <taxon>Metazoa</taxon>
        <taxon>Chordata</taxon>
        <taxon>Craniata</taxon>
        <taxon>Vertebrata</taxon>
        <taxon>Cyclostomata</taxon>
        <taxon>Myxini</taxon>
        <taxon>Myxiniformes</taxon>
        <taxon>Myxinidae</taxon>
        <taxon>Eptatretinae</taxon>
        <taxon>Eptatretus</taxon>
    </lineage>
</organism>
<feature type="region of interest" description="Disordered" evidence="1">
    <location>
        <begin position="41"/>
        <end position="71"/>
    </location>
</feature>
<feature type="compositionally biased region" description="Polar residues" evidence="1">
    <location>
        <begin position="1005"/>
        <end position="1014"/>
    </location>
</feature>
<feature type="region of interest" description="Disordered" evidence="1">
    <location>
        <begin position="950"/>
        <end position="975"/>
    </location>
</feature>
<dbReference type="OMA" id="WEMIELV"/>
<dbReference type="PANTHER" id="PTHR23039">
    <property type="entry name" value="NANCE-HORAN SYNDROME PROTEIN"/>
    <property type="match status" value="1"/>
</dbReference>
<feature type="compositionally biased region" description="Basic and acidic residues" evidence="1">
    <location>
        <begin position="543"/>
        <end position="561"/>
    </location>
</feature>